<keyword evidence="1" id="KW-0645">Protease</keyword>
<dbReference type="GO" id="GO:0046872">
    <property type="term" value="F:metal ion binding"/>
    <property type="evidence" value="ECO:0007669"/>
    <property type="project" value="UniProtKB-KW"/>
</dbReference>
<dbReference type="Proteomes" id="UP000680020">
    <property type="component" value="Unassembled WGS sequence"/>
</dbReference>
<dbReference type="RefSeq" id="WP_213404144.1">
    <property type="nucleotide sequence ID" value="NZ_JAGIBT010000007.1"/>
</dbReference>
<evidence type="ECO:0000313" key="8">
    <source>
        <dbReference type="Proteomes" id="UP000680020"/>
    </source>
</evidence>
<dbReference type="GO" id="GO:0006508">
    <property type="term" value="P:proteolysis"/>
    <property type="evidence" value="ECO:0007669"/>
    <property type="project" value="UniProtKB-KW"/>
</dbReference>
<dbReference type="AlphaFoldDB" id="A0AB35C3E0"/>
<proteinExistence type="predicted"/>
<reference evidence="7" key="1">
    <citation type="submission" date="2021-03" db="EMBL/GenBank/DDBJ databases">
        <title>Identification and antibiotic profiling of Wohlfahrtiimonas chitiniclastica, an underestimated human pathogen.</title>
        <authorList>
            <person name="Kopf A."/>
            <person name="Bunk B."/>
            <person name="Coldewey S."/>
            <person name="Gunzer F."/>
            <person name="Riedel T."/>
            <person name="Schroettner P."/>
        </authorList>
    </citation>
    <scope>NUCLEOTIDE SEQUENCE</scope>
    <source>
        <strain evidence="7">DSM 100917</strain>
    </source>
</reference>
<protein>
    <submittedName>
        <fullName evidence="7">Mov34/MPN/PAD-1 family protein</fullName>
    </submittedName>
</protein>
<keyword evidence="5" id="KW-0482">Metalloprotease</keyword>
<dbReference type="Pfam" id="PF14464">
    <property type="entry name" value="Prok-JAB"/>
    <property type="match status" value="1"/>
</dbReference>
<dbReference type="EMBL" id="JAGIBU010000006">
    <property type="protein sequence ID" value="MBS7825018.1"/>
    <property type="molecule type" value="Genomic_DNA"/>
</dbReference>
<comment type="caution">
    <text evidence="7">The sequence shown here is derived from an EMBL/GenBank/DDBJ whole genome shotgun (WGS) entry which is preliminary data.</text>
</comment>
<keyword evidence="2" id="KW-0479">Metal-binding</keyword>
<evidence type="ECO:0000256" key="1">
    <source>
        <dbReference type="ARBA" id="ARBA00022670"/>
    </source>
</evidence>
<organism evidence="7 8">
    <name type="scientific">Wohlfahrtiimonas chitiniclastica</name>
    <dbReference type="NCBI Taxonomy" id="400946"/>
    <lineage>
        <taxon>Bacteria</taxon>
        <taxon>Pseudomonadati</taxon>
        <taxon>Pseudomonadota</taxon>
        <taxon>Gammaproteobacteria</taxon>
        <taxon>Cardiobacteriales</taxon>
        <taxon>Ignatzschineriaceae</taxon>
        <taxon>Wohlfahrtiimonas</taxon>
    </lineage>
</organism>
<dbReference type="SUPFAM" id="SSF102712">
    <property type="entry name" value="JAB1/MPN domain"/>
    <property type="match status" value="1"/>
</dbReference>
<keyword evidence="4" id="KW-0862">Zinc</keyword>
<evidence type="ECO:0000256" key="4">
    <source>
        <dbReference type="ARBA" id="ARBA00022833"/>
    </source>
</evidence>
<keyword evidence="3" id="KW-0378">Hydrolase</keyword>
<evidence type="ECO:0000256" key="2">
    <source>
        <dbReference type="ARBA" id="ARBA00022723"/>
    </source>
</evidence>
<evidence type="ECO:0000256" key="5">
    <source>
        <dbReference type="ARBA" id="ARBA00023049"/>
    </source>
</evidence>
<evidence type="ECO:0000256" key="3">
    <source>
        <dbReference type="ARBA" id="ARBA00022801"/>
    </source>
</evidence>
<sequence length="159" mass="18986">MNKYSYVFSFGDTKVFIHYKVMKIWQCYKQLSSKQNEAFGVLIGCNNEKKNNIFIRMVTEPYSLDKATRTSFSLKDPKHQEIVSKAFQRSHSLLGYLGTWHTHPEHNPIPSSIDIDDWDRCILRNTDRNLFFFIIGKDEPYLFYKKHNQYIKIKGDRYE</sequence>
<dbReference type="InterPro" id="IPR028090">
    <property type="entry name" value="JAB_dom_prok"/>
</dbReference>
<dbReference type="Gene3D" id="3.40.140.10">
    <property type="entry name" value="Cytidine Deaminase, domain 2"/>
    <property type="match status" value="1"/>
</dbReference>
<feature type="domain" description="JAB" evidence="6">
    <location>
        <begin position="31"/>
        <end position="138"/>
    </location>
</feature>
<name>A0AB35C3E0_9GAMM</name>
<evidence type="ECO:0000259" key="6">
    <source>
        <dbReference type="Pfam" id="PF14464"/>
    </source>
</evidence>
<evidence type="ECO:0000313" key="7">
    <source>
        <dbReference type="EMBL" id="MBS7825018.1"/>
    </source>
</evidence>
<accession>A0AB35C3E0</accession>
<dbReference type="GO" id="GO:0008237">
    <property type="term" value="F:metallopeptidase activity"/>
    <property type="evidence" value="ECO:0007669"/>
    <property type="project" value="UniProtKB-KW"/>
</dbReference>
<gene>
    <name evidence="7" type="ORF">J7561_07340</name>
</gene>